<dbReference type="KEGG" id="gni:GNIT_0431"/>
<protein>
    <submittedName>
        <fullName evidence="1">Uncharacterized protein</fullName>
    </submittedName>
</protein>
<dbReference type="HOGENOM" id="CLU_3118315_0_0_6"/>
<evidence type="ECO:0000313" key="2">
    <source>
        <dbReference type="Proteomes" id="UP000009282"/>
    </source>
</evidence>
<name>G4QJH9_GLANF</name>
<dbReference type="Proteomes" id="UP000009282">
    <property type="component" value="Chromosome"/>
</dbReference>
<dbReference type="AlphaFoldDB" id="G4QJH9"/>
<evidence type="ECO:0000313" key="1">
    <source>
        <dbReference type="EMBL" id="AEP28585.1"/>
    </source>
</evidence>
<accession>G4QJH9</accession>
<keyword evidence="2" id="KW-1185">Reference proteome</keyword>
<proteinExistence type="predicted"/>
<gene>
    <name evidence="1" type="ordered locus">GNIT_0431</name>
</gene>
<dbReference type="EMBL" id="CP003060">
    <property type="protein sequence ID" value="AEP28585.1"/>
    <property type="molecule type" value="Genomic_DNA"/>
</dbReference>
<reference evidence="1 2" key="1">
    <citation type="journal article" date="2011" name="J. Bacteriol.">
        <title>Complete genome sequence of seawater bacterium Glaciecola nitratireducens FR1064T.</title>
        <authorList>
            <person name="Bian F."/>
            <person name="Qin Q.L."/>
            <person name="Xie B.B."/>
            <person name="Shu Y.L."/>
            <person name="Zhang X.Y."/>
            <person name="Yu Y."/>
            <person name="Chen B."/>
            <person name="Chen X.L."/>
            <person name="Zhou B.C."/>
            <person name="Zhang Y.Z."/>
        </authorList>
    </citation>
    <scope>NUCLEOTIDE SEQUENCE [LARGE SCALE GENOMIC DNA]</scope>
    <source>
        <strain evidence="2">JCM 12485 / KCTC 12276 / FR1064</strain>
    </source>
</reference>
<organism evidence="1 2">
    <name type="scientific">Glaciecola nitratireducens (strain JCM 12485 / KCTC 12276 / FR1064)</name>
    <dbReference type="NCBI Taxonomy" id="1085623"/>
    <lineage>
        <taxon>Bacteria</taxon>
        <taxon>Pseudomonadati</taxon>
        <taxon>Pseudomonadota</taxon>
        <taxon>Gammaproteobacteria</taxon>
        <taxon>Alteromonadales</taxon>
        <taxon>Alteromonadaceae</taxon>
        <taxon>Brumicola</taxon>
    </lineage>
</organism>
<sequence length="50" mass="5580">MVRLCSSYKNAIFKKLTIDFTGEICRPENDAIKSIAIFPDMVDGTLTANQ</sequence>